<evidence type="ECO:0000256" key="7">
    <source>
        <dbReference type="SAM" id="Phobius"/>
    </source>
</evidence>
<name>A0A9N9MAT0_9CUCU</name>
<keyword evidence="4" id="KW-0067">ATP-binding</keyword>
<evidence type="ECO:0000256" key="2">
    <source>
        <dbReference type="ARBA" id="ARBA00022692"/>
    </source>
</evidence>
<dbReference type="InterPro" id="IPR027417">
    <property type="entry name" value="P-loop_NTPase"/>
</dbReference>
<sequence length="711" mass="79672">MTSSNSAISVQNIIKSYGSKVILDGFSMNVERGTIYGLLGSSGCGKTTLLSCIIGRKNVDTGEIWVLGVRPGEKGSGIPGRKIGYMPQELALIDEFTIKDTMYYFGTIFKMKEKDIEQQFHYLSKLLELPDGNKLLKHCSGGQKRRVSFAAAIVHSPEILILDEPTVGVDPILREKIWAHLKSLVATKNITVIITTHYIEETREADKIGLLRKGKLLVQGSPNELLSFYNKESLEEVFLLLSQRQDESKLSSAANGISTLGSAASSTSSSMESFVAGYGSRDALTNSKDNAKSEKITYMSAMSLDKRRMKALLNKNWKQFYRNFGGIVFLLLFPIFQLWCFQNSIGKDPLELNLAIVNDESQTISCDDLNWNQTVTLGSNHECHFRNLTCRFLTYLENPMINKVLYDSFPEALESVKHGDTLGVLYMPSNFTDAYEERIHLGTDSHEWTVDFGEIKAHMDMSNRLTGGALAAKLLFLFLDFQKELFLDCNLDEKLARIPIKNNFLYVDNQKPLTIFVTPGMVIMLIYLLGTTMTCQIITRERIEGVWDRSIIAGVSALEITLSHLILQCCVMLVECLEVQVMLYFITEVEFVGNRWIIFALIYLQGVAGMAYGFLVSTVCEDSTQANLACTGGYLPLTLICGNVWPIEAIPTVLRWISMATPCTIPIISFRNIMSKGWSLWHPQVINGFGILFGWILLFGIGSVWAIKIKR</sequence>
<dbReference type="AlphaFoldDB" id="A0A9N9MAT0"/>
<gene>
    <name evidence="9" type="ORF">CEUTPL_LOCUS1676</name>
</gene>
<dbReference type="Pfam" id="PF12698">
    <property type="entry name" value="ABC2_membrane_3"/>
    <property type="match status" value="1"/>
</dbReference>
<dbReference type="InterPro" id="IPR017871">
    <property type="entry name" value="ABC_transporter-like_CS"/>
</dbReference>
<dbReference type="InterPro" id="IPR013525">
    <property type="entry name" value="ABC2_TM"/>
</dbReference>
<feature type="transmembrane region" description="Helical" evidence="7">
    <location>
        <begin position="653"/>
        <end position="673"/>
    </location>
</feature>
<feature type="transmembrane region" description="Helical" evidence="7">
    <location>
        <begin position="594"/>
        <end position="616"/>
    </location>
</feature>
<evidence type="ECO:0000256" key="6">
    <source>
        <dbReference type="ARBA" id="ARBA00023136"/>
    </source>
</evidence>
<dbReference type="GO" id="GO:0016887">
    <property type="term" value="F:ATP hydrolysis activity"/>
    <property type="evidence" value="ECO:0007669"/>
    <property type="project" value="InterPro"/>
</dbReference>
<dbReference type="SMART" id="SM00382">
    <property type="entry name" value="AAA"/>
    <property type="match status" value="1"/>
</dbReference>
<evidence type="ECO:0000313" key="9">
    <source>
        <dbReference type="EMBL" id="CAG9760963.1"/>
    </source>
</evidence>
<evidence type="ECO:0000256" key="5">
    <source>
        <dbReference type="ARBA" id="ARBA00022989"/>
    </source>
</evidence>
<organism evidence="9 10">
    <name type="scientific">Ceutorhynchus assimilis</name>
    <name type="common">cabbage seed weevil</name>
    <dbReference type="NCBI Taxonomy" id="467358"/>
    <lineage>
        <taxon>Eukaryota</taxon>
        <taxon>Metazoa</taxon>
        <taxon>Ecdysozoa</taxon>
        <taxon>Arthropoda</taxon>
        <taxon>Hexapoda</taxon>
        <taxon>Insecta</taxon>
        <taxon>Pterygota</taxon>
        <taxon>Neoptera</taxon>
        <taxon>Endopterygota</taxon>
        <taxon>Coleoptera</taxon>
        <taxon>Polyphaga</taxon>
        <taxon>Cucujiformia</taxon>
        <taxon>Curculionidae</taxon>
        <taxon>Ceutorhynchinae</taxon>
        <taxon>Ceutorhynchus</taxon>
    </lineage>
</organism>
<dbReference type="PROSITE" id="PS00211">
    <property type="entry name" value="ABC_TRANSPORTER_1"/>
    <property type="match status" value="1"/>
</dbReference>
<accession>A0A9N9MAT0</accession>
<dbReference type="EMBL" id="OU892277">
    <property type="protein sequence ID" value="CAG9760963.1"/>
    <property type="molecule type" value="Genomic_DNA"/>
</dbReference>
<evidence type="ECO:0000259" key="8">
    <source>
        <dbReference type="PROSITE" id="PS50893"/>
    </source>
</evidence>
<keyword evidence="3" id="KW-0547">Nucleotide-binding</keyword>
<feature type="transmembrane region" description="Helical" evidence="7">
    <location>
        <begin position="513"/>
        <end position="530"/>
    </location>
</feature>
<evidence type="ECO:0000256" key="4">
    <source>
        <dbReference type="ARBA" id="ARBA00022840"/>
    </source>
</evidence>
<dbReference type="OrthoDB" id="10255969at2759"/>
<keyword evidence="2 7" id="KW-0812">Transmembrane</keyword>
<evidence type="ECO:0000313" key="10">
    <source>
        <dbReference type="Proteomes" id="UP001152799"/>
    </source>
</evidence>
<dbReference type="GO" id="GO:0005524">
    <property type="term" value="F:ATP binding"/>
    <property type="evidence" value="ECO:0007669"/>
    <property type="project" value="UniProtKB-KW"/>
</dbReference>
<dbReference type="InterPro" id="IPR003593">
    <property type="entry name" value="AAA+_ATPase"/>
</dbReference>
<feature type="domain" description="ABC transporter" evidence="8">
    <location>
        <begin position="8"/>
        <end position="238"/>
    </location>
</feature>
<feature type="transmembrane region" description="Helical" evidence="7">
    <location>
        <begin position="628"/>
        <end position="647"/>
    </location>
</feature>
<keyword evidence="10" id="KW-1185">Reference proteome</keyword>
<dbReference type="GO" id="GO:0016020">
    <property type="term" value="C:membrane"/>
    <property type="evidence" value="ECO:0007669"/>
    <property type="project" value="UniProtKB-SubCell"/>
</dbReference>
<dbReference type="PANTHER" id="PTHR43038:SF2">
    <property type="entry name" value="RH61964P"/>
    <property type="match status" value="1"/>
</dbReference>
<keyword evidence="5 7" id="KW-1133">Transmembrane helix</keyword>
<dbReference type="InterPro" id="IPR003439">
    <property type="entry name" value="ABC_transporter-like_ATP-bd"/>
</dbReference>
<reference evidence="9" key="1">
    <citation type="submission" date="2022-01" db="EMBL/GenBank/DDBJ databases">
        <authorList>
            <person name="King R."/>
        </authorList>
    </citation>
    <scope>NUCLEOTIDE SEQUENCE</scope>
</reference>
<dbReference type="Proteomes" id="UP001152799">
    <property type="component" value="Chromosome 1"/>
</dbReference>
<dbReference type="PANTHER" id="PTHR43038">
    <property type="entry name" value="ATP-BINDING CASSETTE, SUB-FAMILY H, MEMBER 1"/>
    <property type="match status" value="1"/>
</dbReference>
<proteinExistence type="predicted"/>
<feature type="transmembrane region" description="Helical" evidence="7">
    <location>
        <begin position="685"/>
        <end position="707"/>
    </location>
</feature>
<protein>
    <recommendedName>
        <fullName evidence="8">ABC transporter domain-containing protein</fullName>
    </recommendedName>
</protein>
<keyword evidence="6 7" id="KW-0472">Membrane</keyword>
<dbReference type="PROSITE" id="PS50893">
    <property type="entry name" value="ABC_TRANSPORTER_2"/>
    <property type="match status" value="1"/>
</dbReference>
<dbReference type="SUPFAM" id="SSF52540">
    <property type="entry name" value="P-loop containing nucleoside triphosphate hydrolases"/>
    <property type="match status" value="1"/>
</dbReference>
<dbReference type="Gene3D" id="3.40.50.300">
    <property type="entry name" value="P-loop containing nucleotide triphosphate hydrolases"/>
    <property type="match status" value="1"/>
</dbReference>
<dbReference type="GO" id="GO:0140359">
    <property type="term" value="F:ABC-type transporter activity"/>
    <property type="evidence" value="ECO:0007669"/>
    <property type="project" value="InterPro"/>
</dbReference>
<evidence type="ECO:0000256" key="3">
    <source>
        <dbReference type="ARBA" id="ARBA00022741"/>
    </source>
</evidence>
<comment type="subcellular location">
    <subcellularLocation>
        <location evidence="1">Membrane</location>
        <topology evidence="1">Multi-pass membrane protein</topology>
    </subcellularLocation>
</comment>
<evidence type="ECO:0000256" key="1">
    <source>
        <dbReference type="ARBA" id="ARBA00004141"/>
    </source>
</evidence>
<dbReference type="CDD" id="cd03230">
    <property type="entry name" value="ABC_DR_subfamily_A"/>
    <property type="match status" value="1"/>
</dbReference>
<dbReference type="Pfam" id="PF00005">
    <property type="entry name" value="ABC_tran"/>
    <property type="match status" value="1"/>
</dbReference>